<protein>
    <submittedName>
        <fullName evidence="4">Uncharacterized protein</fullName>
    </submittedName>
</protein>
<dbReference type="InterPro" id="IPR049532">
    <property type="entry name" value="GAP1-like_C"/>
</dbReference>
<dbReference type="Pfam" id="PF20014">
    <property type="entry name" value="GAP1-M"/>
    <property type="match status" value="1"/>
</dbReference>
<dbReference type="AlphaFoldDB" id="A0A4R6JQP2"/>
<gene>
    <name evidence="4" type="ORF">C8E87_1664</name>
</gene>
<dbReference type="InterPro" id="IPR045402">
    <property type="entry name" value="GAP1-N2"/>
</dbReference>
<evidence type="ECO:0000259" key="3">
    <source>
        <dbReference type="Pfam" id="PF20052"/>
    </source>
</evidence>
<sequence>MAFGQMYYTSCRRGLSGAPGFQFHAVSPGLGPDVLRDAEALTSYQPPRALTLTPSAENIRRAPVNLCFRPGPVALLSNVVYVGTDYSRRPGNYFAHTLVSRDPGADLGPVLPIELWRAPFWACEEIDGTELPELAGPPPAGAIDRAEVAAFLSGHPGVRHLPALLTAADETVRTHRRKVVIVGADSDEVARWIATLSYLLPPPTAARMSFATYDGDPRYSRMDVIGSTGDAGLDLGADELTAYHLFDFAADRVSDVAVHPLARILAELEPAVSDAAWSRVTRIAAGDEQSLDDWLPVVAAALMTWPSGPESARDEPAAVAAWLARHGERLEPGTVREVGRAVLALLASENGEDCLRALHDLGAAATGCGSAELLEAAEVRTVDVVAATVRADGLTSAPELSLTSARARARAEQWLAADLPGLPATVIGTLAGWAGSAGLSLDEEALERAGERIVGPAVLHAPGDGPLRDALARNAPLRTGVARYLESVGPDELDRIVRALGEGLAELLGPQMSSAGPWTRRAAVVAEVRAGRRDPVDGLAAVLDTAEGPGEALLGLLFGDRPWTLDQARRILALLGKEGTEAPAVARRIEDTVLAEGDEEGVEAYARFCLGLRPTGLYPRLGGPARTRIDLMAELSGWIDRLAEARKEHSGPLTEFRKWTAKHDAAEQRLIEAVLAARFDDFYASVRARLLVDLPGVRHSYCAGLSKSLSRRTIDFEIAATALLTLAAVARMNPAPPVRAAVAELDAVLRRSVGRWNGRTQQRLLEVLALDARPASVTWIDRWMRQQPPGILGRMRGLFGAGRGADESAGAGRRGL</sequence>
<comment type="caution">
    <text evidence="4">The sequence shown here is derived from an EMBL/GenBank/DDBJ whole genome shotgun (WGS) entry which is preliminary data.</text>
</comment>
<feature type="domain" description="GTPase-associated protein 1 N-terminal" evidence="1">
    <location>
        <begin position="3"/>
        <end position="135"/>
    </location>
</feature>
<feature type="domain" description="GTPase-associated protein 1-like C-terminal" evidence="3">
    <location>
        <begin position="282"/>
        <end position="769"/>
    </location>
</feature>
<dbReference type="Proteomes" id="UP000294901">
    <property type="component" value="Unassembled WGS sequence"/>
</dbReference>
<reference evidence="4 5" key="1">
    <citation type="submission" date="2019-03" db="EMBL/GenBank/DDBJ databases">
        <title>Sequencing the genomes of 1000 actinobacteria strains.</title>
        <authorList>
            <person name="Klenk H.-P."/>
        </authorList>
    </citation>
    <scope>NUCLEOTIDE SEQUENCE [LARGE SCALE GENOMIC DNA]</scope>
    <source>
        <strain evidence="4 5">DSM 43805</strain>
    </source>
</reference>
<evidence type="ECO:0000259" key="1">
    <source>
        <dbReference type="Pfam" id="PF20013"/>
    </source>
</evidence>
<evidence type="ECO:0000259" key="2">
    <source>
        <dbReference type="Pfam" id="PF20014"/>
    </source>
</evidence>
<feature type="domain" description="GTPase-associated protein 1 middle" evidence="2">
    <location>
        <begin position="149"/>
        <end position="249"/>
    </location>
</feature>
<evidence type="ECO:0000313" key="4">
    <source>
        <dbReference type="EMBL" id="TDO38022.1"/>
    </source>
</evidence>
<evidence type="ECO:0000313" key="5">
    <source>
        <dbReference type="Proteomes" id="UP000294901"/>
    </source>
</evidence>
<dbReference type="EMBL" id="SNWR01000001">
    <property type="protein sequence ID" value="TDO38022.1"/>
    <property type="molecule type" value="Genomic_DNA"/>
</dbReference>
<organism evidence="4 5">
    <name type="scientific">Paractinoplanes brasiliensis</name>
    <dbReference type="NCBI Taxonomy" id="52695"/>
    <lineage>
        <taxon>Bacteria</taxon>
        <taxon>Bacillati</taxon>
        <taxon>Actinomycetota</taxon>
        <taxon>Actinomycetes</taxon>
        <taxon>Micromonosporales</taxon>
        <taxon>Micromonosporaceae</taxon>
        <taxon>Paractinoplanes</taxon>
    </lineage>
</organism>
<dbReference type="RefSeq" id="WP_133872564.1">
    <property type="nucleotide sequence ID" value="NZ_BOMD01000083.1"/>
</dbReference>
<dbReference type="InterPro" id="IPR045401">
    <property type="entry name" value="GAP1-M"/>
</dbReference>
<accession>A0A4R6JQP2</accession>
<dbReference type="OrthoDB" id="167038at2"/>
<proteinExistence type="predicted"/>
<keyword evidence="5" id="KW-1185">Reference proteome</keyword>
<name>A0A4R6JQP2_9ACTN</name>
<dbReference type="Pfam" id="PF20052">
    <property type="entry name" value="GAP1-C"/>
    <property type="match status" value="1"/>
</dbReference>
<dbReference type="Pfam" id="PF20013">
    <property type="entry name" value="GAP1-N2"/>
    <property type="match status" value="1"/>
</dbReference>